<dbReference type="AlphaFoldDB" id="A0A917IUC9"/>
<dbReference type="SUPFAM" id="SSF64288">
    <property type="entry name" value="Chorismate lyase-like"/>
    <property type="match status" value="1"/>
</dbReference>
<dbReference type="Gene3D" id="1.10.10.10">
    <property type="entry name" value="Winged helix-like DNA-binding domain superfamily/Winged helix DNA-binding domain"/>
    <property type="match status" value="1"/>
</dbReference>
<dbReference type="PRINTS" id="PR00035">
    <property type="entry name" value="HTHGNTR"/>
</dbReference>
<evidence type="ECO:0000313" key="7">
    <source>
        <dbReference type="Proteomes" id="UP000600171"/>
    </source>
</evidence>
<dbReference type="RefSeq" id="WP_188359970.1">
    <property type="nucleotide sequence ID" value="NZ_BMDC01000003.1"/>
</dbReference>
<dbReference type="GO" id="GO:0003677">
    <property type="term" value="F:DNA binding"/>
    <property type="evidence" value="ECO:0007669"/>
    <property type="project" value="UniProtKB-UniRule"/>
</dbReference>
<gene>
    <name evidence="6" type="primary">hutC</name>
    <name evidence="6" type="ORF">GCM10007359_17220</name>
</gene>
<evidence type="ECO:0000313" key="6">
    <source>
        <dbReference type="EMBL" id="GGH64703.1"/>
    </source>
</evidence>
<evidence type="ECO:0000256" key="3">
    <source>
        <dbReference type="ARBA" id="ARBA00023163"/>
    </source>
</evidence>
<dbReference type="FunFam" id="1.10.10.10:FF:000079">
    <property type="entry name" value="GntR family transcriptional regulator"/>
    <property type="match status" value="1"/>
</dbReference>
<keyword evidence="7" id="KW-1185">Reference proteome</keyword>
<keyword evidence="1" id="KW-0805">Transcription regulation</keyword>
<dbReference type="SMART" id="SM00866">
    <property type="entry name" value="UTRA"/>
    <property type="match status" value="1"/>
</dbReference>
<name>A0A917IUC9_9MICC</name>
<dbReference type="EMBL" id="BMDC01000003">
    <property type="protein sequence ID" value="GGH64703.1"/>
    <property type="molecule type" value="Genomic_DNA"/>
</dbReference>
<dbReference type="CDD" id="cd07377">
    <property type="entry name" value="WHTH_GntR"/>
    <property type="match status" value="1"/>
</dbReference>
<evidence type="ECO:0000259" key="5">
    <source>
        <dbReference type="PROSITE" id="PS50949"/>
    </source>
</evidence>
<proteinExistence type="predicted"/>
<dbReference type="NCBIfam" id="TIGR02018">
    <property type="entry name" value="his_ut_repres"/>
    <property type="match status" value="1"/>
</dbReference>
<dbReference type="InterPro" id="IPR011663">
    <property type="entry name" value="UTRA"/>
</dbReference>
<sequence>MKIQDFAPHYEQTSTALPAYQRIKDMILQLVSQGSLVPGSQIPSENELVDALGISRMTVNRAMRELTSEGILTRSRGVGTFIASPKAPGSLFEVHNIADEIKERGHVHSTRVIALEELFTEDDAGWGPGQIPAELGDHAFHSVILHYENEEPFQLEERFVSPELAPDYLAQDFSTSTPNDYLTRVAPLSRGKHVVEAVLASDPQSELLCIDPSQPCLRIERYTYSDAGLVSAARLLHPGSRIRLEGEFGN</sequence>
<accession>A0A917IUC9</accession>
<evidence type="ECO:0000256" key="4">
    <source>
        <dbReference type="NCBIfam" id="TIGR02018"/>
    </source>
</evidence>
<comment type="caution">
    <text evidence="6">The sequence shown here is derived from an EMBL/GenBank/DDBJ whole genome shotgun (WGS) entry which is preliminary data.</text>
</comment>
<dbReference type="InterPro" id="IPR050679">
    <property type="entry name" value="Bact_HTH_transcr_reg"/>
</dbReference>
<dbReference type="InterPro" id="IPR036390">
    <property type="entry name" value="WH_DNA-bd_sf"/>
</dbReference>
<dbReference type="GO" id="GO:0006547">
    <property type="term" value="P:L-histidine metabolic process"/>
    <property type="evidence" value="ECO:0007669"/>
    <property type="project" value="UniProtKB-UniRule"/>
</dbReference>
<evidence type="ECO:0000256" key="2">
    <source>
        <dbReference type="ARBA" id="ARBA00023125"/>
    </source>
</evidence>
<dbReference type="InterPro" id="IPR036388">
    <property type="entry name" value="WH-like_DNA-bd_sf"/>
</dbReference>
<feature type="domain" description="HTH gntR-type" evidence="5">
    <location>
        <begin position="17"/>
        <end position="85"/>
    </location>
</feature>
<dbReference type="Pfam" id="PF00392">
    <property type="entry name" value="GntR"/>
    <property type="match status" value="1"/>
</dbReference>
<protein>
    <recommendedName>
        <fullName evidence="4">Histidine utilization repressor</fullName>
    </recommendedName>
</protein>
<dbReference type="GO" id="GO:0003700">
    <property type="term" value="F:DNA-binding transcription factor activity"/>
    <property type="evidence" value="ECO:0007669"/>
    <property type="project" value="UniProtKB-UniRule"/>
</dbReference>
<dbReference type="InterPro" id="IPR010248">
    <property type="entry name" value="His_ut_repres"/>
</dbReference>
<evidence type="ECO:0000256" key="1">
    <source>
        <dbReference type="ARBA" id="ARBA00023015"/>
    </source>
</evidence>
<dbReference type="PROSITE" id="PS50949">
    <property type="entry name" value="HTH_GNTR"/>
    <property type="match status" value="1"/>
</dbReference>
<dbReference type="PANTHER" id="PTHR44846">
    <property type="entry name" value="MANNOSYL-D-GLYCERATE TRANSPORT/METABOLISM SYSTEM REPRESSOR MNGR-RELATED"/>
    <property type="match status" value="1"/>
</dbReference>
<dbReference type="Gene3D" id="3.40.1410.10">
    <property type="entry name" value="Chorismate lyase-like"/>
    <property type="match status" value="1"/>
</dbReference>
<dbReference type="Pfam" id="PF07702">
    <property type="entry name" value="UTRA"/>
    <property type="match status" value="1"/>
</dbReference>
<dbReference type="Proteomes" id="UP000600171">
    <property type="component" value="Unassembled WGS sequence"/>
</dbReference>
<dbReference type="GO" id="GO:0045892">
    <property type="term" value="P:negative regulation of DNA-templated transcription"/>
    <property type="evidence" value="ECO:0007669"/>
    <property type="project" value="UniProtKB-UniRule"/>
</dbReference>
<dbReference type="PANTHER" id="PTHR44846:SF16">
    <property type="entry name" value="TRANSCRIPTIONAL REGULATOR PHNF-RELATED"/>
    <property type="match status" value="1"/>
</dbReference>
<dbReference type="SUPFAM" id="SSF46785">
    <property type="entry name" value="Winged helix' DNA-binding domain"/>
    <property type="match status" value="1"/>
</dbReference>
<dbReference type="InterPro" id="IPR000524">
    <property type="entry name" value="Tscrpt_reg_HTH_GntR"/>
</dbReference>
<organism evidence="6 7">
    <name type="scientific">Rothia aerolata</name>
    <dbReference type="NCBI Taxonomy" id="1812262"/>
    <lineage>
        <taxon>Bacteria</taxon>
        <taxon>Bacillati</taxon>
        <taxon>Actinomycetota</taxon>
        <taxon>Actinomycetes</taxon>
        <taxon>Micrococcales</taxon>
        <taxon>Micrococcaceae</taxon>
        <taxon>Rothia</taxon>
    </lineage>
</organism>
<dbReference type="SMART" id="SM00345">
    <property type="entry name" value="HTH_GNTR"/>
    <property type="match status" value="1"/>
</dbReference>
<dbReference type="InterPro" id="IPR028978">
    <property type="entry name" value="Chorismate_lyase_/UTRA_dom_sf"/>
</dbReference>
<reference evidence="6 7" key="1">
    <citation type="journal article" date="2014" name="Int. J. Syst. Evol. Microbiol.">
        <title>Complete genome sequence of Corynebacterium casei LMG S-19264T (=DSM 44701T), isolated from a smear-ripened cheese.</title>
        <authorList>
            <consortium name="US DOE Joint Genome Institute (JGI-PGF)"/>
            <person name="Walter F."/>
            <person name="Albersmeier A."/>
            <person name="Kalinowski J."/>
            <person name="Ruckert C."/>
        </authorList>
    </citation>
    <scope>NUCLEOTIDE SEQUENCE [LARGE SCALE GENOMIC DNA]</scope>
    <source>
        <strain evidence="6 7">CCM 8669</strain>
    </source>
</reference>
<keyword evidence="2" id="KW-0238">DNA-binding</keyword>
<keyword evidence="3" id="KW-0804">Transcription</keyword>